<dbReference type="InterPro" id="IPR039979">
    <property type="entry name" value="PRPF18"/>
</dbReference>
<keyword evidence="4" id="KW-0507">mRNA processing</keyword>
<comment type="similarity">
    <text evidence="2">Belongs to the PRP18 family.</text>
</comment>
<evidence type="ECO:0000256" key="5">
    <source>
        <dbReference type="ARBA" id="ARBA00022728"/>
    </source>
</evidence>
<dbReference type="AlphaFoldDB" id="K0TC31"/>
<dbReference type="SUPFAM" id="SSF47938">
    <property type="entry name" value="Functional domain of the splicing factor Prp18"/>
    <property type="match status" value="1"/>
</dbReference>
<evidence type="ECO:0000256" key="7">
    <source>
        <dbReference type="ARBA" id="ARBA00023242"/>
    </source>
</evidence>
<dbReference type="GO" id="GO:0000350">
    <property type="term" value="P:generation of catalytic spliceosome for second transesterification step"/>
    <property type="evidence" value="ECO:0007669"/>
    <property type="project" value="TreeGrafter"/>
</dbReference>
<keyword evidence="5" id="KW-0747">Spliceosome</keyword>
<dbReference type="eggNOG" id="KOG2808">
    <property type="taxonomic scope" value="Eukaryota"/>
</dbReference>
<dbReference type="GO" id="GO:0005682">
    <property type="term" value="C:U5 snRNP"/>
    <property type="evidence" value="ECO:0007669"/>
    <property type="project" value="TreeGrafter"/>
</dbReference>
<evidence type="ECO:0000256" key="1">
    <source>
        <dbReference type="ARBA" id="ARBA00004123"/>
    </source>
</evidence>
<dbReference type="InterPro" id="IPR004098">
    <property type="entry name" value="Prp18"/>
</dbReference>
<feature type="region of interest" description="Disordered" evidence="8">
    <location>
        <begin position="1"/>
        <end position="117"/>
    </location>
</feature>
<dbReference type="GO" id="GO:0071021">
    <property type="term" value="C:U2-type post-spliceosomal complex"/>
    <property type="evidence" value="ECO:0007669"/>
    <property type="project" value="TreeGrafter"/>
</dbReference>
<feature type="compositionally biased region" description="Basic residues" evidence="8">
    <location>
        <begin position="23"/>
        <end position="34"/>
    </location>
</feature>
<comment type="caution">
    <text evidence="10">The sequence shown here is derived from an EMBL/GenBank/DDBJ whole genome shotgun (WGS) entry which is preliminary data.</text>
</comment>
<evidence type="ECO:0000256" key="2">
    <source>
        <dbReference type="ARBA" id="ARBA00008137"/>
    </source>
</evidence>
<reference evidence="10 11" key="1">
    <citation type="journal article" date="2012" name="Genome Biol.">
        <title>Genome and low-iron response of an oceanic diatom adapted to chronic iron limitation.</title>
        <authorList>
            <person name="Lommer M."/>
            <person name="Specht M."/>
            <person name="Roy A.S."/>
            <person name="Kraemer L."/>
            <person name="Andreson R."/>
            <person name="Gutowska M.A."/>
            <person name="Wolf J."/>
            <person name="Bergner S.V."/>
            <person name="Schilhabel M.B."/>
            <person name="Klostermeier U.C."/>
            <person name="Beiko R.G."/>
            <person name="Rosenstiel P."/>
            <person name="Hippler M."/>
            <person name="Laroche J."/>
        </authorList>
    </citation>
    <scope>NUCLEOTIDE SEQUENCE [LARGE SCALE GENOMIC DNA]</scope>
    <source>
        <strain evidence="10 11">CCMP1005</strain>
    </source>
</reference>
<dbReference type="Proteomes" id="UP000266841">
    <property type="component" value="Unassembled WGS sequence"/>
</dbReference>
<feature type="compositionally biased region" description="Polar residues" evidence="8">
    <location>
        <begin position="71"/>
        <end position="83"/>
    </location>
</feature>
<feature type="compositionally biased region" description="Basic and acidic residues" evidence="8">
    <location>
        <begin position="189"/>
        <end position="215"/>
    </location>
</feature>
<organism evidence="10 11">
    <name type="scientific">Thalassiosira oceanica</name>
    <name type="common">Marine diatom</name>
    <dbReference type="NCBI Taxonomy" id="159749"/>
    <lineage>
        <taxon>Eukaryota</taxon>
        <taxon>Sar</taxon>
        <taxon>Stramenopiles</taxon>
        <taxon>Ochrophyta</taxon>
        <taxon>Bacillariophyta</taxon>
        <taxon>Coscinodiscophyceae</taxon>
        <taxon>Thalassiosirophycidae</taxon>
        <taxon>Thalassiosirales</taxon>
        <taxon>Thalassiosiraceae</taxon>
        <taxon>Thalassiosira</taxon>
    </lineage>
</organism>
<dbReference type="EMBL" id="AGNL01002412">
    <property type="protein sequence ID" value="EJK76248.1"/>
    <property type="molecule type" value="Genomic_DNA"/>
</dbReference>
<keyword evidence="7" id="KW-0539">Nucleus</keyword>
<dbReference type="Gene3D" id="1.20.940.10">
    <property type="entry name" value="Functional domain of the splicing factor Prp18"/>
    <property type="match status" value="1"/>
</dbReference>
<dbReference type="PANTHER" id="PTHR13007:SF19">
    <property type="entry name" value="PRE-MRNA-SPLICING FACTOR 18"/>
    <property type="match status" value="1"/>
</dbReference>
<proteinExistence type="inferred from homology"/>
<comment type="subcellular location">
    <subcellularLocation>
        <location evidence="1">Nucleus</location>
    </subcellularLocation>
</comment>
<evidence type="ECO:0000256" key="8">
    <source>
        <dbReference type="SAM" id="MobiDB-lite"/>
    </source>
</evidence>
<dbReference type="OMA" id="FRTEYAW"/>
<protein>
    <recommendedName>
        <fullName evidence="3">Pre-mRNA-splicing factor 18</fullName>
    </recommendedName>
</protein>
<feature type="compositionally biased region" description="Basic and acidic residues" evidence="8">
    <location>
        <begin position="56"/>
        <end position="66"/>
    </location>
</feature>
<evidence type="ECO:0000313" key="11">
    <source>
        <dbReference type="Proteomes" id="UP000266841"/>
    </source>
</evidence>
<keyword evidence="6" id="KW-0508">mRNA splicing</keyword>
<feature type="compositionally biased region" description="Acidic residues" evidence="8">
    <location>
        <begin position="39"/>
        <end position="49"/>
    </location>
</feature>
<dbReference type="Pfam" id="PF02840">
    <property type="entry name" value="Prp18"/>
    <property type="match status" value="1"/>
</dbReference>
<keyword evidence="11" id="KW-1185">Reference proteome</keyword>
<dbReference type="PANTHER" id="PTHR13007">
    <property type="entry name" value="PRE-MRNA SPLICING FACTOR-RELATED"/>
    <property type="match status" value="1"/>
</dbReference>
<evidence type="ECO:0000256" key="6">
    <source>
        <dbReference type="ARBA" id="ARBA00023187"/>
    </source>
</evidence>
<dbReference type="GO" id="GO:0046540">
    <property type="term" value="C:U4/U6 x U5 tri-snRNP complex"/>
    <property type="evidence" value="ECO:0007669"/>
    <property type="project" value="TreeGrafter"/>
</dbReference>
<gene>
    <name evidence="10" type="ORF">THAOC_02003</name>
</gene>
<name>K0TC31_THAOC</name>
<evidence type="ECO:0000313" key="10">
    <source>
        <dbReference type="EMBL" id="EJK76248.1"/>
    </source>
</evidence>
<feature type="region of interest" description="Disordered" evidence="8">
    <location>
        <begin position="189"/>
        <end position="221"/>
    </location>
</feature>
<evidence type="ECO:0000256" key="4">
    <source>
        <dbReference type="ARBA" id="ARBA00022664"/>
    </source>
</evidence>
<feature type="domain" description="Prp18" evidence="9">
    <location>
        <begin position="231"/>
        <end position="371"/>
    </location>
</feature>
<accession>K0TC31</accession>
<evidence type="ECO:0000259" key="9">
    <source>
        <dbReference type="Pfam" id="PF02840"/>
    </source>
</evidence>
<sequence length="382" mass="43818">MTARQLRELEEEEEERDAQRRTEQKRRKKKRKKRSRDDSSDEDEREAEDLTTLLTKKYDPKQRRLDAAAASSHSKGNVPGSGNNKDDNDAVEAPSENNGAEKGSSILESIQKLSPDDVTKTLRRLGLPIRLFGELTNKSEDGSVDDGARLRRLSTAVKGREAAMLKDTEADEFLLDSALRTRNVFLEKDVEQNNHDDGGGGDGGDERKRREKETSELTEEQLNDKPKRIYRYFKSLIRQWEEDLALRPEAVKKSMAGRNETKTLKQCKDYIRPLFQLCKRRELEEDLQLHLFNIVTYCEQGEFVKANDSYMDVAIGRAAWPIGVTMVGIHARSGRARIESSNVAHVMNSELHRKYLTSVKRLMRYAQNKRPDVNPSKKVRNL</sequence>
<dbReference type="OrthoDB" id="10261918at2759"/>
<evidence type="ECO:0000256" key="3">
    <source>
        <dbReference type="ARBA" id="ARBA00018242"/>
    </source>
</evidence>